<evidence type="ECO:0000256" key="1">
    <source>
        <dbReference type="SAM" id="MobiDB-lite"/>
    </source>
</evidence>
<proteinExistence type="predicted"/>
<dbReference type="EMBL" id="JAULSR010000001">
    <property type="protein sequence ID" value="KAK0634865.1"/>
    <property type="molecule type" value="Genomic_DNA"/>
</dbReference>
<evidence type="ECO:0000313" key="2">
    <source>
        <dbReference type="EMBL" id="KAK0634865.1"/>
    </source>
</evidence>
<protein>
    <submittedName>
        <fullName evidence="2">Uncharacterized protein</fullName>
    </submittedName>
</protein>
<feature type="region of interest" description="Disordered" evidence="1">
    <location>
        <begin position="175"/>
        <end position="206"/>
    </location>
</feature>
<comment type="caution">
    <text evidence="2">The sequence shown here is derived from an EMBL/GenBank/DDBJ whole genome shotgun (WGS) entry which is preliminary data.</text>
</comment>
<gene>
    <name evidence="2" type="ORF">B0T17DRAFT_20362</name>
</gene>
<sequence length="292" mass="31596">MRACSSPKVEVPLANLSYAVPIPPSRCSLAWFQSESWLSPISSLNRTRCAHPSSSNHPFRNGPTSHSTSGFFYLCPRHYLFAPLLRLTIVPPSPTNGVPGKTCLLPPSSSRLSPPIQTVIVASRHMHLVPFSEQSKLTCRPIRAFPPWPLVPRITPSPLPSAPPCLSVPHGERVGERSATMETRPTSPPSCPSRPISSRPQAGSWRGSTNYVVLSYPVEPVMLSVLGSRRPRKGIKGVAFDGSTSSSSSSFLITFSAPQALLPSPPDPLFAHSLQPTAHQPSTLPQVILFVH</sequence>
<name>A0AA40CE33_9PEZI</name>
<keyword evidence="3" id="KW-1185">Reference proteome</keyword>
<organism evidence="2 3">
    <name type="scientific">Bombardia bombarda</name>
    <dbReference type="NCBI Taxonomy" id="252184"/>
    <lineage>
        <taxon>Eukaryota</taxon>
        <taxon>Fungi</taxon>
        <taxon>Dikarya</taxon>
        <taxon>Ascomycota</taxon>
        <taxon>Pezizomycotina</taxon>
        <taxon>Sordariomycetes</taxon>
        <taxon>Sordariomycetidae</taxon>
        <taxon>Sordariales</taxon>
        <taxon>Lasiosphaeriaceae</taxon>
        <taxon>Bombardia</taxon>
    </lineage>
</organism>
<reference evidence="2" key="1">
    <citation type="submission" date="2023-06" db="EMBL/GenBank/DDBJ databases">
        <title>Genome-scale phylogeny and comparative genomics of the fungal order Sordariales.</title>
        <authorList>
            <consortium name="Lawrence Berkeley National Laboratory"/>
            <person name="Hensen N."/>
            <person name="Bonometti L."/>
            <person name="Westerberg I."/>
            <person name="Brannstrom I.O."/>
            <person name="Guillou S."/>
            <person name="Cros-Aarteil S."/>
            <person name="Calhoun S."/>
            <person name="Haridas S."/>
            <person name="Kuo A."/>
            <person name="Mondo S."/>
            <person name="Pangilinan J."/>
            <person name="Riley R."/>
            <person name="LaButti K."/>
            <person name="Andreopoulos B."/>
            <person name="Lipzen A."/>
            <person name="Chen C."/>
            <person name="Yanf M."/>
            <person name="Daum C."/>
            <person name="Ng V."/>
            <person name="Clum A."/>
            <person name="Steindorff A."/>
            <person name="Ohm R."/>
            <person name="Martin F."/>
            <person name="Silar P."/>
            <person name="Natvig D."/>
            <person name="Lalanne C."/>
            <person name="Gautier V."/>
            <person name="Ament-velasquez S.L."/>
            <person name="Kruys A."/>
            <person name="Hutchinson M.I."/>
            <person name="Powell A.J."/>
            <person name="Barry K."/>
            <person name="Miller A.N."/>
            <person name="Grigoriev I.V."/>
            <person name="Debuchy R."/>
            <person name="Gladieux P."/>
            <person name="Thoren M.H."/>
            <person name="Johannesson H."/>
        </authorList>
    </citation>
    <scope>NUCLEOTIDE SEQUENCE</scope>
    <source>
        <strain evidence="2">SMH3391-2</strain>
    </source>
</reference>
<accession>A0AA40CE33</accession>
<evidence type="ECO:0000313" key="3">
    <source>
        <dbReference type="Proteomes" id="UP001174934"/>
    </source>
</evidence>
<dbReference type="AlphaFoldDB" id="A0AA40CE33"/>
<dbReference type="Proteomes" id="UP001174934">
    <property type="component" value="Unassembled WGS sequence"/>
</dbReference>